<comment type="caution">
    <text evidence="1">The sequence shown here is derived from an EMBL/GenBank/DDBJ whole genome shotgun (WGS) entry which is preliminary data.</text>
</comment>
<dbReference type="RefSeq" id="WP_064302729.1">
    <property type="nucleotide sequence ID" value="NZ_LUCV01000015.1"/>
</dbReference>
<evidence type="ECO:0000313" key="1">
    <source>
        <dbReference type="EMBL" id="OAI92865.1"/>
    </source>
</evidence>
<proteinExistence type="predicted"/>
<dbReference type="Pfam" id="PF03692">
    <property type="entry name" value="CxxCxxCC"/>
    <property type="match status" value="1"/>
</dbReference>
<reference evidence="1 2" key="1">
    <citation type="submission" date="2016-03" db="EMBL/GenBank/DDBJ databases">
        <title>Draft Genome Assembly of Pseudomonas putida strain CBF10-2.</title>
        <authorList>
            <person name="Iyer R.S."/>
            <person name="Damania A."/>
        </authorList>
    </citation>
    <scope>NUCLEOTIDE SEQUENCE [LARGE SCALE GENOMIC DNA]</scope>
    <source>
        <strain evidence="1 2">CBF10-2</strain>
    </source>
</reference>
<dbReference type="AlphaFoldDB" id="A0A177SPE0"/>
<name>A0A177SPE0_PSEPU</name>
<dbReference type="InterPro" id="IPR005358">
    <property type="entry name" value="Puta_zinc/iron-chelating_dom"/>
</dbReference>
<evidence type="ECO:0000313" key="2">
    <source>
        <dbReference type="Proteomes" id="UP000077752"/>
    </source>
</evidence>
<dbReference type="EMBL" id="LUCV01000015">
    <property type="protein sequence ID" value="OAI92865.1"/>
    <property type="molecule type" value="Genomic_DNA"/>
</dbReference>
<organism evidence="1 2">
    <name type="scientific">Pseudomonas putida</name>
    <name type="common">Arthrobacter siderocapsulatus</name>
    <dbReference type="NCBI Taxonomy" id="303"/>
    <lineage>
        <taxon>Bacteria</taxon>
        <taxon>Pseudomonadati</taxon>
        <taxon>Pseudomonadota</taxon>
        <taxon>Gammaproteobacteria</taxon>
        <taxon>Pseudomonadales</taxon>
        <taxon>Pseudomonadaceae</taxon>
        <taxon>Pseudomonas</taxon>
    </lineage>
</organism>
<accession>A0A177SPE0</accession>
<sequence length="121" mass="12948">MSDTHPCLSCGACCAHFRVSFFWGECTSAGGCVPDDLVVQITPSRVAMIGTDAKPTRCISLSGEVGKAVACSMYEQRSSPCREFEASWENGEHNPRCDDARAAHGLPPLQPFDFDMGSTAA</sequence>
<protein>
    <submittedName>
        <fullName evidence="1">Ferredoxin</fullName>
    </submittedName>
</protein>
<gene>
    <name evidence="1" type="ORF">AYO28_16725</name>
</gene>
<dbReference type="Proteomes" id="UP000077752">
    <property type="component" value="Unassembled WGS sequence"/>
</dbReference>